<accession>A0A2I1IMJ7</accession>
<protein>
    <submittedName>
        <fullName evidence="2">Uncharacterized protein</fullName>
    </submittedName>
</protein>
<proteinExistence type="predicted"/>
<dbReference type="AlphaFoldDB" id="A0A2I1IMJ7"/>
<keyword evidence="3" id="KW-1185">Reference proteome</keyword>
<dbReference type="RefSeq" id="WP_024332447.1">
    <property type="nucleotide sequence ID" value="NZ_PKKO01000003.1"/>
</dbReference>
<dbReference type="EMBL" id="PKKO01000003">
    <property type="protein sequence ID" value="PKY72360.1"/>
    <property type="molecule type" value="Genomic_DNA"/>
</dbReference>
<keyword evidence="1" id="KW-0472">Membrane</keyword>
<feature type="transmembrane region" description="Helical" evidence="1">
    <location>
        <begin position="12"/>
        <end position="30"/>
    </location>
</feature>
<comment type="caution">
    <text evidence="2">The sequence shown here is derived from an EMBL/GenBank/DDBJ whole genome shotgun (WGS) entry which is preliminary data.</text>
</comment>
<dbReference type="Proteomes" id="UP000235122">
    <property type="component" value="Unassembled WGS sequence"/>
</dbReference>
<name>A0A2I1IMJ7_9ACTO</name>
<evidence type="ECO:0000313" key="2">
    <source>
        <dbReference type="EMBL" id="PKY72360.1"/>
    </source>
</evidence>
<evidence type="ECO:0000256" key="1">
    <source>
        <dbReference type="SAM" id="Phobius"/>
    </source>
</evidence>
<reference evidence="2 3" key="1">
    <citation type="submission" date="2017-12" db="EMBL/GenBank/DDBJ databases">
        <title>Phylogenetic diversity of female urinary microbiome.</title>
        <authorList>
            <person name="Thomas-White K."/>
            <person name="Wolfe A.J."/>
        </authorList>
    </citation>
    <scope>NUCLEOTIDE SEQUENCE [LARGE SCALE GENOMIC DNA]</scope>
    <source>
        <strain evidence="2 3">UMB0402</strain>
    </source>
</reference>
<organism evidence="2 3">
    <name type="scientific">Winkia neuii</name>
    <dbReference type="NCBI Taxonomy" id="33007"/>
    <lineage>
        <taxon>Bacteria</taxon>
        <taxon>Bacillati</taxon>
        <taxon>Actinomycetota</taxon>
        <taxon>Actinomycetes</taxon>
        <taxon>Actinomycetales</taxon>
        <taxon>Actinomycetaceae</taxon>
        <taxon>Winkia</taxon>
    </lineage>
</organism>
<sequence length="116" mass="12913">MDSTAILQHIDPIALAAICGPIANFIISLCTTYRMRKNVKLAIVYTVYVAVAIAVFIFVKYPDAWQFVLMNFGLVAGAGQLAYHALPAAFWDLIRDKTTLPSGRHVASRERDEKQE</sequence>
<gene>
    <name evidence="2" type="ORF">CYJ19_05830</name>
</gene>
<feature type="transmembrane region" description="Helical" evidence="1">
    <location>
        <begin position="65"/>
        <end position="86"/>
    </location>
</feature>
<evidence type="ECO:0000313" key="3">
    <source>
        <dbReference type="Proteomes" id="UP000235122"/>
    </source>
</evidence>
<keyword evidence="1" id="KW-1133">Transmembrane helix</keyword>
<keyword evidence="1" id="KW-0812">Transmembrane</keyword>
<feature type="transmembrane region" description="Helical" evidence="1">
    <location>
        <begin position="42"/>
        <end position="59"/>
    </location>
</feature>
<dbReference type="GeneID" id="35865881"/>